<dbReference type="InterPro" id="IPR011692">
    <property type="entry name" value="Stress_up-reg_Nod19"/>
</dbReference>
<evidence type="ECO:0000256" key="1">
    <source>
        <dbReference type="SAM" id="Phobius"/>
    </source>
</evidence>
<keyword evidence="4" id="KW-1185">Reference proteome</keyword>
<evidence type="ECO:0000256" key="2">
    <source>
        <dbReference type="SAM" id="SignalP"/>
    </source>
</evidence>
<feature type="chain" id="PRO_5042850867" description="MtN19-like protein" evidence="2">
    <location>
        <begin position="26"/>
        <end position="456"/>
    </location>
</feature>
<proteinExistence type="predicted"/>
<accession>A0AAP0GD81</accession>
<dbReference type="Pfam" id="PF07712">
    <property type="entry name" value="SURNod19"/>
    <property type="match status" value="1"/>
</dbReference>
<dbReference type="Proteomes" id="UP001418222">
    <property type="component" value="Unassembled WGS sequence"/>
</dbReference>
<dbReference type="PANTHER" id="PTHR33390:SF1">
    <property type="entry name" value="STRESS UP-REGULATED NOD 19 PROTEIN"/>
    <property type="match status" value="1"/>
</dbReference>
<reference evidence="3 4" key="1">
    <citation type="journal article" date="2022" name="Nat. Plants">
        <title>Genomes of leafy and leafless Platanthera orchids illuminate the evolution of mycoheterotrophy.</title>
        <authorList>
            <person name="Li M.H."/>
            <person name="Liu K.W."/>
            <person name="Li Z."/>
            <person name="Lu H.C."/>
            <person name="Ye Q.L."/>
            <person name="Zhang D."/>
            <person name="Wang J.Y."/>
            <person name="Li Y.F."/>
            <person name="Zhong Z.M."/>
            <person name="Liu X."/>
            <person name="Yu X."/>
            <person name="Liu D.K."/>
            <person name="Tu X.D."/>
            <person name="Liu B."/>
            <person name="Hao Y."/>
            <person name="Liao X.Y."/>
            <person name="Jiang Y.T."/>
            <person name="Sun W.H."/>
            <person name="Chen J."/>
            <person name="Chen Y.Q."/>
            <person name="Ai Y."/>
            <person name="Zhai J.W."/>
            <person name="Wu S.S."/>
            <person name="Zhou Z."/>
            <person name="Hsiao Y.Y."/>
            <person name="Wu W.L."/>
            <person name="Chen Y.Y."/>
            <person name="Lin Y.F."/>
            <person name="Hsu J.L."/>
            <person name="Li C.Y."/>
            <person name="Wang Z.W."/>
            <person name="Zhao X."/>
            <person name="Zhong W.Y."/>
            <person name="Ma X.K."/>
            <person name="Ma L."/>
            <person name="Huang J."/>
            <person name="Chen G.Z."/>
            <person name="Huang M.Z."/>
            <person name="Huang L."/>
            <person name="Peng D.H."/>
            <person name="Luo Y.B."/>
            <person name="Zou S.Q."/>
            <person name="Chen S.P."/>
            <person name="Lan S."/>
            <person name="Tsai W.C."/>
            <person name="Van de Peer Y."/>
            <person name="Liu Z.J."/>
        </authorList>
    </citation>
    <scope>NUCLEOTIDE SEQUENCE [LARGE SCALE GENOMIC DNA]</scope>
    <source>
        <strain evidence="3">Lor287</strain>
    </source>
</reference>
<evidence type="ECO:0000313" key="4">
    <source>
        <dbReference type="Proteomes" id="UP001418222"/>
    </source>
</evidence>
<keyword evidence="1" id="KW-0812">Transmembrane</keyword>
<name>A0AAP0GD81_9ASPA</name>
<dbReference type="EMBL" id="JBBWWQ010000003">
    <property type="protein sequence ID" value="KAK8952270.1"/>
    <property type="molecule type" value="Genomic_DNA"/>
</dbReference>
<keyword evidence="2" id="KW-0732">Signal</keyword>
<evidence type="ECO:0008006" key="5">
    <source>
        <dbReference type="Google" id="ProtNLM"/>
    </source>
</evidence>
<feature type="signal peptide" evidence="2">
    <location>
        <begin position="1"/>
        <end position="25"/>
    </location>
</feature>
<gene>
    <name evidence="3" type="ORF">KSP39_PZI003878</name>
</gene>
<feature type="transmembrane region" description="Helical" evidence="1">
    <location>
        <begin position="424"/>
        <end position="442"/>
    </location>
</feature>
<evidence type="ECO:0000313" key="3">
    <source>
        <dbReference type="EMBL" id="KAK8952270.1"/>
    </source>
</evidence>
<comment type="caution">
    <text evidence="3">The sequence shown here is derived from an EMBL/GenBank/DDBJ whole genome shotgun (WGS) entry which is preliminary data.</text>
</comment>
<dbReference type="PANTHER" id="PTHR33390">
    <property type="entry name" value="STRESS UP-REGULATED NOD 19 PROTEIN"/>
    <property type="match status" value="1"/>
</dbReference>
<protein>
    <recommendedName>
        <fullName evidence="5">MtN19-like protein</fullName>
    </recommendedName>
</protein>
<organism evidence="3 4">
    <name type="scientific">Platanthera zijinensis</name>
    <dbReference type="NCBI Taxonomy" id="2320716"/>
    <lineage>
        <taxon>Eukaryota</taxon>
        <taxon>Viridiplantae</taxon>
        <taxon>Streptophyta</taxon>
        <taxon>Embryophyta</taxon>
        <taxon>Tracheophyta</taxon>
        <taxon>Spermatophyta</taxon>
        <taxon>Magnoliopsida</taxon>
        <taxon>Liliopsida</taxon>
        <taxon>Asparagales</taxon>
        <taxon>Orchidaceae</taxon>
        <taxon>Orchidoideae</taxon>
        <taxon>Orchideae</taxon>
        <taxon>Orchidinae</taxon>
        <taxon>Platanthera</taxon>
    </lineage>
</organism>
<dbReference type="AlphaFoldDB" id="A0AAP0GD81"/>
<keyword evidence="1" id="KW-1133">Transmembrane helix</keyword>
<keyword evidence="1" id="KW-0472">Membrane</keyword>
<sequence>MRDSQLWMLLLALVLSSSFLVATRGFQGDGSSFKTSVFMSPPFNLKPGSVGDKFYYDIPFPRGHIALKSFFAEVVDDNGNPVPLYETYLHHWGLFRYYGEEGAVDDAGSSKIIFIRNSGPCGNVGQYVGIGSETRKTDTWVPDPYGIEIGNPAEIPQGYQERWLLNVHAIDTRGVEDRLGCTECKCSLYNVTVDARGRPLDDGYVGGLHCCYDQTQCRVKGGFNGGARKLYLRYTMRWAEWIPSMIPVKIYIFDVTDTGDRPSPSNSANTQFGCKVEYTVPPCDSVGEANGKCLDVKRAKVVLPHGGDIVYGVAHQHTGGLGSAIFGEDGRPLCSSTPLYGNGEEPGNEAGYIVGMSTCYPKPGSVSIKDGELVTVVSNYSNAHMHTGVMGLFYILVAEPRPKLNTLLSQGLASPWFTELAGNWWVLALAGLIMIVVVAAVFRKRNESEGYERVNG</sequence>